<protein>
    <recommendedName>
        <fullName evidence="4">Galectin</fullName>
    </recommendedName>
</protein>
<evidence type="ECO:0008006" key="4">
    <source>
        <dbReference type="Google" id="ProtNLM"/>
    </source>
</evidence>
<organism evidence="2 3">
    <name type="scientific">Meloidogyne graminicola</name>
    <dbReference type="NCBI Taxonomy" id="189291"/>
    <lineage>
        <taxon>Eukaryota</taxon>
        <taxon>Metazoa</taxon>
        <taxon>Ecdysozoa</taxon>
        <taxon>Nematoda</taxon>
        <taxon>Chromadorea</taxon>
        <taxon>Rhabditida</taxon>
        <taxon>Tylenchina</taxon>
        <taxon>Tylenchomorpha</taxon>
        <taxon>Tylenchoidea</taxon>
        <taxon>Meloidogynidae</taxon>
        <taxon>Meloidogyninae</taxon>
        <taxon>Meloidogyne</taxon>
    </lineage>
</organism>
<sequence length="251" mass="29126">MYYLFYFLFTTFIFSKIFASGNSNGGGGGANAALEKNEIEDLTKSLEKQTSPWVKPRFGSPILHISLIIPKAPDLKTGPELMFTLELSKRPSATIFISNKWLFNEKRYTCYTEYQFHGEYVRKYALPKHLIENYFGHFIIIISQYLNLTREVFTEATKNIKIDKLNNFTEKTCKNIGENLIKKLTKELLIEKKFKPNNDKEICSSSSNLLPLNCNINFENLKLRIEYKQPIKPILMNIANKKLNVSFIIRI</sequence>
<evidence type="ECO:0000256" key="1">
    <source>
        <dbReference type="SAM" id="SignalP"/>
    </source>
</evidence>
<keyword evidence="1" id="KW-0732">Signal</keyword>
<keyword evidence="3" id="KW-1185">Reference proteome</keyword>
<dbReference type="AlphaFoldDB" id="A0A8T0A4C5"/>
<feature type="signal peptide" evidence="1">
    <location>
        <begin position="1"/>
        <end position="19"/>
    </location>
</feature>
<reference evidence="2" key="1">
    <citation type="journal article" date="2020" name="Ecol. Evol.">
        <title>Genome structure and content of the rice root-knot nematode (Meloidogyne graminicola).</title>
        <authorList>
            <person name="Phan N.T."/>
            <person name="Danchin E.G.J."/>
            <person name="Klopp C."/>
            <person name="Perfus-Barbeoch L."/>
            <person name="Kozlowski D.K."/>
            <person name="Koutsovoulos G.D."/>
            <person name="Lopez-Roques C."/>
            <person name="Bouchez O."/>
            <person name="Zahm M."/>
            <person name="Besnard G."/>
            <person name="Bellafiore S."/>
        </authorList>
    </citation>
    <scope>NUCLEOTIDE SEQUENCE</scope>
    <source>
        <strain evidence="2">VN-18</strain>
    </source>
</reference>
<name>A0A8T0A4C5_9BILA</name>
<dbReference type="Proteomes" id="UP000605970">
    <property type="component" value="Unassembled WGS sequence"/>
</dbReference>
<gene>
    <name evidence="2" type="ORF">Mgra_00000600</name>
</gene>
<evidence type="ECO:0000313" key="2">
    <source>
        <dbReference type="EMBL" id="KAF7640156.1"/>
    </source>
</evidence>
<feature type="chain" id="PRO_5035715084" description="Galectin" evidence="1">
    <location>
        <begin position="20"/>
        <end position="251"/>
    </location>
</feature>
<evidence type="ECO:0000313" key="3">
    <source>
        <dbReference type="Proteomes" id="UP000605970"/>
    </source>
</evidence>
<dbReference type="OrthoDB" id="10468796at2759"/>
<proteinExistence type="predicted"/>
<comment type="caution">
    <text evidence="2">The sequence shown here is derived from an EMBL/GenBank/DDBJ whole genome shotgun (WGS) entry which is preliminary data.</text>
</comment>
<accession>A0A8T0A4C5</accession>
<dbReference type="EMBL" id="JABEBT010000002">
    <property type="protein sequence ID" value="KAF7640156.1"/>
    <property type="molecule type" value="Genomic_DNA"/>
</dbReference>